<name>A0A0B2A157_9MICO</name>
<reference evidence="1 2" key="1">
    <citation type="submission" date="2014-11" db="EMBL/GenBank/DDBJ databases">
        <title>Genome sequence of Microbacterium mangrovi MUSC 115(T).</title>
        <authorList>
            <person name="Lee L.-H."/>
        </authorList>
    </citation>
    <scope>NUCLEOTIDE SEQUENCE [LARGE SCALE GENOMIC DNA]</scope>
    <source>
        <strain evidence="1 2">MUSC 115</strain>
    </source>
</reference>
<accession>A0A0B2A157</accession>
<proteinExistence type="predicted"/>
<comment type="caution">
    <text evidence="1">The sequence shown here is derived from an EMBL/GenBank/DDBJ whole genome shotgun (WGS) entry which is preliminary data.</text>
</comment>
<dbReference type="AlphaFoldDB" id="A0A0B2A157"/>
<keyword evidence="2" id="KW-1185">Reference proteome</keyword>
<sequence length="276" mass="29361">MVGVTALQKLLFPATTAAYLRQGSSLLAGPVVRIADAIGWRTPVEVLSAYGLDAAGVESVDVLRFENTPLTRLSVPQAGDATSVAGYDLGFLRGPGAGVVPVWDVAPTTVPRDSELWRIHADGKQELISAYAGPAFGWRGTGVFVPPTMIPGPRAQWHGAEYAASWTDPGHLEIVTLAETAPDGFEQTRPNVFRRVVEAAECSRIFEVSFTSVWRGAIRCTMLQSNQEQAAVLLHCDAQTAADAGAVALEPGVFWHLVPQAELTEVSGTTSELPVA</sequence>
<evidence type="ECO:0000313" key="2">
    <source>
        <dbReference type="Proteomes" id="UP000031030"/>
    </source>
</evidence>
<evidence type="ECO:0000313" key="1">
    <source>
        <dbReference type="EMBL" id="KHK97200.1"/>
    </source>
</evidence>
<dbReference type="STRING" id="1348253.LK09_13170"/>
<gene>
    <name evidence="1" type="ORF">LK09_13170</name>
</gene>
<dbReference type="EMBL" id="JTDK01000011">
    <property type="protein sequence ID" value="KHK97200.1"/>
    <property type="molecule type" value="Genomic_DNA"/>
</dbReference>
<dbReference type="Proteomes" id="UP000031030">
    <property type="component" value="Unassembled WGS sequence"/>
</dbReference>
<protein>
    <submittedName>
        <fullName evidence="1">Uncharacterized protein</fullName>
    </submittedName>
</protein>
<organism evidence="1 2">
    <name type="scientific">Microbacterium mangrovi</name>
    <dbReference type="NCBI Taxonomy" id="1348253"/>
    <lineage>
        <taxon>Bacteria</taxon>
        <taxon>Bacillati</taxon>
        <taxon>Actinomycetota</taxon>
        <taxon>Actinomycetes</taxon>
        <taxon>Micrococcales</taxon>
        <taxon>Microbacteriaceae</taxon>
        <taxon>Microbacterium</taxon>
    </lineage>
</organism>